<dbReference type="InterPro" id="IPR036770">
    <property type="entry name" value="Ankyrin_rpt-contain_sf"/>
</dbReference>
<dbReference type="AlphaFoldDB" id="A0A1D1UW33"/>
<evidence type="ECO:0000256" key="10">
    <source>
        <dbReference type="PROSITE-ProRule" id="PRU00175"/>
    </source>
</evidence>
<name>A0A1D1UW33_RAMVA</name>
<accession>A0A1D1UW33</accession>
<dbReference type="InterPro" id="IPR002110">
    <property type="entry name" value="Ankyrin_rpt"/>
</dbReference>
<keyword evidence="7 10" id="KW-0863">Zinc-finger</keyword>
<dbReference type="EC" id="2.3.2.31" evidence="3"/>
<gene>
    <name evidence="13" type="primary">RvY_02991-1</name>
    <name evidence="13" type="synonym">RvY_02991.1</name>
    <name evidence="13" type="ORF">RvY_02991</name>
</gene>
<dbReference type="InterPro" id="IPR031127">
    <property type="entry name" value="E3_UB_ligase_RBR"/>
</dbReference>
<dbReference type="SMART" id="SM00248">
    <property type="entry name" value="ANK"/>
    <property type="match status" value="3"/>
</dbReference>
<dbReference type="Gene3D" id="3.30.40.10">
    <property type="entry name" value="Zinc/RING finger domain, C3HC4 (zinc finger)"/>
    <property type="match status" value="1"/>
</dbReference>
<dbReference type="Gene3D" id="1.20.120.1750">
    <property type="match status" value="1"/>
</dbReference>
<comment type="caution">
    <text evidence="13">The sequence shown here is derived from an EMBL/GenBank/DDBJ whole genome shotgun (WGS) entry which is preliminary data.</text>
</comment>
<evidence type="ECO:0000256" key="4">
    <source>
        <dbReference type="ARBA" id="ARBA00022679"/>
    </source>
</evidence>
<feature type="domain" description="RING-type" evidence="12">
    <location>
        <begin position="311"/>
        <end position="552"/>
    </location>
</feature>
<evidence type="ECO:0000256" key="3">
    <source>
        <dbReference type="ARBA" id="ARBA00012251"/>
    </source>
</evidence>
<dbReference type="GO" id="GO:0061630">
    <property type="term" value="F:ubiquitin protein ligase activity"/>
    <property type="evidence" value="ECO:0007669"/>
    <property type="project" value="UniProtKB-EC"/>
</dbReference>
<dbReference type="EMBL" id="BDGG01000001">
    <property type="protein sequence ID" value="GAU90593.1"/>
    <property type="molecule type" value="Genomic_DNA"/>
</dbReference>
<dbReference type="InterPro" id="IPR002867">
    <property type="entry name" value="IBR_dom"/>
</dbReference>
<feature type="domain" description="RING-type" evidence="11">
    <location>
        <begin position="315"/>
        <end position="361"/>
    </location>
</feature>
<keyword evidence="6" id="KW-0677">Repeat</keyword>
<evidence type="ECO:0000313" key="13">
    <source>
        <dbReference type="EMBL" id="GAU90593.1"/>
    </source>
</evidence>
<organism evidence="13 14">
    <name type="scientific">Ramazzottius varieornatus</name>
    <name type="common">Water bear</name>
    <name type="synonym">Tardigrade</name>
    <dbReference type="NCBI Taxonomy" id="947166"/>
    <lineage>
        <taxon>Eukaryota</taxon>
        <taxon>Metazoa</taxon>
        <taxon>Ecdysozoa</taxon>
        <taxon>Tardigrada</taxon>
        <taxon>Eutardigrada</taxon>
        <taxon>Parachela</taxon>
        <taxon>Hypsibioidea</taxon>
        <taxon>Ramazzottiidae</taxon>
        <taxon>Ramazzottius</taxon>
    </lineage>
</organism>
<dbReference type="GO" id="GO:0008270">
    <property type="term" value="F:zinc ion binding"/>
    <property type="evidence" value="ECO:0007669"/>
    <property type="project" value="UniProtKB-KW"/>
</dbReference>
<dbReference type="Pfam" id="PF01485">
    <property type="entry name" value="IBR"/>
    <property type="match status" value="1"/>
</dbReference>
<dbReference type="InterPro" id="IPR047564">
    <property type="entry name" value="Rcat_RBR_ANKIB1"/>
</dbReference>
<evidence type="ECO:0000256" key="7">
    <source>
        <dbReference type="ARBA" id="ARBA00022771"/>
    </source>
</evidence>
<evidence type="ECO:0000256" key="2">
    <source>
        <dbReference type="ARBA" id="ARBA00005884"/>
    </source>
</evidence>
<keyword evidence="14" id="KW-1185">Reference proteome</keyword>
<reference evidence="13 14" key="1">
    <citation type="journal article" date="2016" name="Nat. Commun.">
        <title>Extremotolerant tardigrade genome and improved radiotolerance of human cultured cells by tardigrade-unique protein.</title>
        <authorList>
            <person name="Hashimoto T."/>
            <person name="Horikawa D.D."/>
            <person name="Saito Y."/>
            <person name="Kuwahara H."/>
            <person name="Kozuka-Hata H."/>
            <person name="Shin-I T."/>
            <person name="Minakuchi Y."/>
            <person name="Ohishi K."/>
            <person name="Motoyama A."/>
            <person name="Aizu T."/>
            <person name="Enomoto A."/>
            <person name="Kondo K."/>
            <person name="Tanaka S."/>
            <person name="Hara Y."/>
            <person name="Koshikawa S."/>
            <person name="Sagara H."/>
            <person name="Miura T."/>
            <person name="Yokobori S."/>
            <person name="Miyagawa K."/>
            <person name="Suzuki Y."/>
            <person name="Kubo T."/>
            <person name="Oyama M."/>
            <person name="Kohara Y."/>
            <person name="Fujiyama A."/>
            <person name="Arakawa K."/>
            <person name="Katayama T."/>
            <person name="Toyoda A."/>
            <person name="Kunieda T."/>
        </authorList>
    </citation>
    <scope>NUCLEOTIDE SEQUENCE [LARGE SCALE GENOMIC DNA]</scope>
    <source>
        <strain evidence="13 14">YOKOZUNA-1</strain>
    </source>
</reference>
<dbReference type="Proteomes" id="UP000186922">
    <property type="component" value="Unassembled WGS sequence"/>
</dbReference>
<evidence type="ECO:0000256" key="8">
    <source>
        <dbReference type="ARBA" id="ARBA00022786"/>
    </source>
</evidence>
<dbReference type="Gene3D" id="1.25.40.20">
    <property type="entry name" value="Ankyrin repeat-containing domain"/>
    <property type="match status" value="1"/>
</dbReference>
<dbReference type="PROSITE" id="PS51873">
    <property type="entry name" value="TRIAD"/>
    <property type="match status" value="1"/>
</dbReference>
<evidence type="ECO:0000259" key="12">
    <source>
        <dbReference type="PROSITE" id="PS51873"/>
    </source>
</evidence>
<dbReference type="PROSITE" id="PS50089">
    <property type="entry name" value="ZF_RING_2"/>
    <property type="match status" value="1"/>
</dbReference>
<dbReference type="InterPro" id="IPR001841">
    <property type="entry name" value="Znf_RING"/>
</dbReference>
<dbReference type="SUPFAM" id="SSF48403">
    <property type="entry name" value="Ankyrin repeat"/>
    <property type="match status" value="1"/>
</dbReference>
<dbReference type="CDD" id="cd20346">
    <property type="entry name" value="BRcat_RBR_ANKIB1"/>
    <property type="match status" value="1"/>
</dbReference>
<dbReference type="GO" id="GO:0016567">
    <property type="term" value="P:protein ubiquitination"/>
    <property type="evidence" value="ECO:0007669"/>
    <property type="project" value="InterPro"/>
</dbReference>
<evidence type="ECO:0000256" key="6">
    <source>
        <dbReference type="ARBA" id="ARBA00022737"/>
    </source>
</evidence>
<dbReference type="PANTHER" id="PTHR11685">
    <property type="entry name" value="RBR FAMILY RING FINGER AND IBR DOMAIN-CONTAINING"/>
    <property type="match status" value="1"/>
</dbReference>
<dbReference type="SMART" id="SM00647">
    <property type="entry name" value="IBR"/>
    <property type="match status" value="2"/>
</dbReference>
<keyword evidence="8" id="KW-0833">Ubl conjugation pathway</keyword>
<dbReference type="SUPFAM" id="SSF57850">
    <property type="entry name" value="RING/U-box"/>
    <property type="match status" value="2"/>
</dbReference>
<dbReference type="FunFam" id="3.30.40.10:FF:000019">
    <property type="entry name" value="RBR-type E3 ubiquitin transferase"/>
    <property type="match status" value="1"/>
</dbReference>
<comment type="catalytic activity">
    <reaction evidence="1">
        <text>[E2 ubiquitin-conjugating enzyme]-S-ubiquitinyl-L-cysteine + [acceptor protein]-L-lysine = [E2 ubiquitin-conjugating enzyme]-L-cysteine + [acceptor protein]-N(6)-ubiquitinyl-L-lysine.</text>
        <dbReference type="EC" id="2.3.2.31"/>
    </reaction>
</comment>
<keyword evidence="5" id="KW-0479">Metal-binding</keyword>
<dbReference type="InterPro" id="IPR013083">
    <property type="entry name" value="Znf_RING/FYVE/PHD"/>
</dbReference>
<dbReference type="OrthoDB" id="69641at2759"/>
<dbReference type="CDD" id="cd20361">
    <property type="entry name" value="Rcat_RBR_ANKIB1"/>
    <property type="match status" value="1"/>
</dbReference>
<keyword evidence="4" id="KW-0808">Transferase</keyword>
<dbReference type="STRING" id="947166.A0A1D1UW33"/>
<sequence length="1010" mass="114435">MGNHRSQLRKRLSQGDEPGALELLKAHDEFRKRLDIRENYEKNDGCSPFHLVCLHGMETLMRTFLNEYPVDLARTNALQENPLHCLCRLPSWLLKDHPQYRGDTKHKCLKLILTSRGTIDGVVAVREAYLAKDLHGNTPLHNAAAHGFLELAEEIVSELPEMLRAKNDVGDTPIDTADRYGQESVARYLESKILVLTSQNPDEEEVEDWAINHTATFDGMKAQEIQHKKDQLVVETSDMLHVPLFTAEALLRTFQWSRQTLLDAWLSNAVLCCTNAGVKPPESLRRRKKFSAVDSPDLELGSPKRVLIRKLNTMCTICANEVPQDEEPVYLACEHDFCRTCWREYLTIKIETGQIYPITCPDFACSILVPCDVVEGLISRDVARKYLQFDIEAFVESNPSMKWCPFAGCGRAVCRPEVPVPNIVPVPHMKPPLETSQAVDCGNGHYFCWGCAGDAHEPCSCGKWGEWHQRIVDVKPEEIRGTREALEEAANSLWLVTNSKPCPGCKSPIQKTDGCNHMKCLKCKHDFCWICSEAWKKHNTATGGYFRCTRFDAVNKAQGEAGKLISAAEEKNRRLNELNRFVQYYGKFKSCDDALKRSMPFIDNTETKIMLLSAFMQVPEDQLVFLRDASFELLKARKVLKGSYVYAYYLEDHRVLFEYMQTELETAVDKLDQMISVRYLRTCKEDVLRATRLVRRKRHEFVVAVSKGLIIPETPPSIRKKRKRHLPGLFGMDFDDVVLQEGNSASGTDLPMLDGKNAWVIDKRGRHANVAALYDWPEYEENEDVASFFATSVYGTVEGNTCARPGCSRPCVRNPRTEIFHRHCSYRCNKLHESLARETASALIDDQEPSTSTTSGERASHKLDLLIAMELSRLQMQRDLENRASSFSSSSSGEESSSPLKLLAAEIQPTPSGSDPALDLAIQLSLQDLQSQRRTRTISEETDDVFAEWATNQEDDDPNDSESIASLTSVDFSLLTANEMLLDHLQKFSDENMLRNIDQEDPNKDKESKS</sequence>
<evidence type="ECO:0000256" key="1">
    <source>
        <dbReference type="ARBA" id="ARBA00001798"/>
    </source>
</evidence>
<dbReference type="Pfam" id="PF22191">
    <property type="entry name" value="IBR_1"/>
    <property type="match status" value="1"/>
</dbReference>
<keyword evidence="9" id="KW-0862">Zinc</keyword>
<evidence type="ECO:0000313" key="14">
    <source>
        <dbReference type="Proteomes" id="UP000186922"/>
    </source>
</evidence>
<evidence type="ECO:0000256" key="5">
    <source>
        <dbReference type="ARBA" id="ARBA00022723"/>
    </source>
</evidence>
<evidence type="ECO:0000259" key="11">
    <source>
        <dbReference type="PROSITE" id="PS50089"/>
    </source>
</evidence>
<proteinExistence type="inferred from homology"/>
<evidence type="ECO:0000256" key="9">
    <source>
        <dbReference type="ARBA" id="ARBA00022833"/>
    </source>
</evidence>
<dbReference type="InterPro" id="IPR044066">
    <property type="entry name" value="TRIAD_supradom"/>
</dbReference>
<protein>
    <recommendedName>
        <fullName evidence="3">RBR-type E3 ubiquitin transferase</fullName>
        <ecNumber evidence="3">2.3.2.31</ecNumber>
    </recommendedName>
</protein>
<comment type="similarity">
    <text evidence="2">Belongs to the RBR family. Ariadne subfamily.</text>
</comment>